<keyword evidence="1" id="KW-0812">Transmembrane</keyword>
<accession>A0A8D8H9N1</accession>
<keyword evidence="1" id="KW-1133">Transmembrane helix</keyword>
<evidence type="ECO:0000256" key="1">
    <source>
        <dbReference type="SAM" id="Phobius"/>
    </source>
</evidence>
<sequence>MFLASLFQFNGFPCNHTLCDKCVMFCWDVRFLKSSTMCYLSTVLCYVCCCRKIFDVSQDGAHVTIYQWKNIFVRKLQIICVLMFYVLDIVCLIAGSDVIIVCFNCFLEFDVHVIILSNIVLNRANYETLLV</sequence>
<dbReference type="AlphaFoldDB" id="A0A8D8H9N1"/>
<dbReference type="EMBL" id="HBUE01203482">
    <property type="protein sequence ID" value="CAG6530870.1"/>
    <property type="molecule type" value="Transcribed_RNA"/>
</dbReference>
<name>A0A8D8H9N1_CULPI</name>
<organism evidence="2">
    <name type="scientific">Culex pipiens</name>
    <name type="common">House mosquito</name>
    <dbReference type="NCBI Taxonomy" id="7175"/>
    <lineage>
        <taxon>Eukaryota</taxon>
        <taxon>Metazoa</taxon>
        <taxon>Ecdysozoa</taxon>
        <taxon>Arthropoda</taxon>
        <taxon>Hexapoda</taxon>
        <taxon>Insecta</taxon>
        <taxon>Pterygota</taxon>
        <taxon>Neoptera</taxon>
        <taxon>Endopterygota</taxon>
        <taxon>Diptera</taxon>
        <taxon>Nematocera</taxon>
        <taxon>Culicoidea</taxon>
        <taxon>Culicidae</taxon>
        <taxon>Culicinae</taxon>
        <taxon>Culicini</taxon>
        <taxon>Culex</taxon>
        <taxon>Culex</taxon>
    </lineage>
</organism>
<feature type="transmembrane region" description="Helical" evidence="1">
    <location>
        <begin position="76"/>
        <end position="95"/>
    </location>
</feature>
<evidence type="ECO:0000313" key="2">
    <source>
        <dbReference type="EMBL" id="CAG6530870.1"/>
    </source>
</evidence>
<protein>
    <submittedName>
        <fullName evidence="2">(northern house mosquito) hypothetical protein</fullName>
    </submittedName>
</protein>
<keyword evidence="1" id="KW-0472">Membrane</keyword>
<proteinExistence type="predicted"/>
<reference evidence="2" key="1">
    <citation type="submission" date="2021-05" db="EMBL/GenBank/DDBJ databases">
        <authorList>
            <person name="Alioto T."/>
            <person name="Alioto T."/>
            <person name="Gomez Garrido J."/>
        </authorList>
    </citation>
    <scope>NUCLEOTIDE SEQUENCE</scope>
</reference>
<dbReference type="EMBL" id="HBUE01309700">
    <property type="protein sequence ID" value="CAG6582711.1"/>
    <property type="molecule type" value="Transcribed_RNA"/>
</dbReference>